<dbReference type="PROSITE" id="PS51186">
    <property type="entry name" value="GNAT"/>
    <property type="match status" value="1"/>
</dbReference>
<dbReference type="Gene3D" id="3.40.630.30">
    <property type="match status" value="1"/>
</dbReference>
<dbReference type="RefSeq" id="WP_072560038.1">
    <property type="nucleotide sequence ID" value="NZ_CP018154.1"/>
</dbReference>
<accession>A0A1L3JE29</accession>
<dbReference type="Pfam" id="PF13302">
    <property type="entry name" value="Acetyltransf_3"/>
    <property type="match status" value="1"/>
</dbReference>
<dbReference type="InterPro" id="IPR000182">
    <property type="entry name" value="GNAT_dom"/>
</dbReference>
<dbReference type="InterPro" id="IPR051531">
    <property type="entry name" value="N-acetyltransferase"/>
</dbReference>
<dbReference type="KEGG" id="sphl:LPB140_11970"/>
<gene>
    <name evidence="2" type="ORF">LPB140_11970</name>
</gene>
<dbReference type="GO" id="GO:0016747">
    <property type="term" value="F:acyltransferase activity, transferring groups other than amino-acyl groups"/>
    <property type="evidence" value="ECO:0007669"/>
    <property type="project" value="InterPro"/>
</dbReference>
<name>A0A1L3JE29_9SPHN</name>
<dbReference type="SUPFAM" id="SSF55729">
    <property type="entry name" value="Acyl-CoA N-acyltransferases (Nat)"/>
    <property type="match status" value="1"/>
</dbReference>
<sequence>MFARTERTLLRPSFAEDAPVIHQLMQDEALVRNLASAPWPYTLNDAQQFTSLDHDARYPKFIILNRTKSTPEIIGSAAILPTDKDNQVELGYWIARPHWNQGFATEAANAVIQIAQILGYDNIVASHFFDNPASGRVLRKLGFAPLGKNQLRYSKGRNGQELSHIYHKILAGNDSADKGAQKSSHDNGVDSDIDAVMRGSVSTPPMISFAA</sequence>
<organism evidence="2 3">
    <name type="scientific">Sphingorhabdus lutea</name>
    <dbReference type="NCBI Taxonomy" id="1913578"/>
    <lineage>
        <taxon>Bacteria</taxon>
        <taxon>Pseudomonadati</taxon>
        <taxon>Pseudomonadota</taxon>
        <taxon>Alphaproteobacteria</taxon>
        <taxon>Sphingomonadales</taxon>
        <taxon>Sphingomonadaceae</taxon>
        <taxon>Sphingorhabdus</taxon>
    </lineage>
</organism>
<dbReference type="EMBL" id="CP018154">
    <property type="protein sequence ID" value="APG63385.1"/>
    <property type="molecule type" value="Genomic_DNA"/>
</dbReference>
<dbReference type="InterPro" id="IPR016181">
    <property type="entry name" value="Acyl_CoA_acyltransferase"/>
</dbReference>
<protein>
    <recommendedName>
        <fullName evidence="1">N-acetyltransferase domain-containing protein</fullName>
    </recommendedName>
</protein>
<keyword evidence="3" id="KW-1185">Reference proteome</keyword>
<feature type="domain" description="N-acetyltransferase" evidence="1">
    <location>
        <begin position="19"/>
        <end position="172"/>
    </location>
</feature>
<proteinExistence type="predicted"/>
<reference evidence="2 3" key="1">
    <citation type="submission" date="2016-11" db="EMBL/GenBank/DDBJ databases">
        <title>Sphingorhabdus sp. LPB0140, isolated from marine environment.</title>
        <authorList>
            <person name="Kim E."/>
            <person name="Yi H."/>
        </authorList>
    </citation>
    <scope>NUCLEOTIDE SEQUENCE [LARGE SCALE GENOMIC DNA]</scope>
    <source>
        <strain evidence="2 3">LPB0140</strain>
    </source>
</reference>
<evidence type="ECO:0000259" key="1">
    <source>
        <dbReference type="PROSITE" id="PS51186"/>
    </source>
</evidence>
<dbReference type="PANTHER" id="PTHR43792:SF1">
    <property type="entry name" value="N-ACETYLTRANSFERASE DOMAIN-CONTAINING PROTEIN"/>
    <property type="match status" value="1"/>
</dbReference>
<dbReference type="STRING" id="1913578.LPB140_11970"/>
<evidence type="ECO:0000313" key="2">
    <source>
        <dbReference type="EMBL" id="APG63385.1"/>
    </source>
</evidence>
<evidence type="ECO:0000313" key="3">
    <source>
        <dbReference type="Proteomes" id="UP000242561"/>
    </source>
</evidence>
<dbReference type="PANTHER" id="PTHR43792">
    <property type="entry name" value="GNAT FAMILY, PUTATIVE (AFU_ORTHOLOGUE AFUA_3G00765)-RELATED-RELATED"/>
    <property type="match status" value="1"/>
</dbReference>
<dbReference type="Proteomes" id="UP000242561">
    <property type="component" value="Chromosome"/>
</dbReference>
<dbReference type="AlphaFoldDB" id="A0A1L3JE29"/>